<feature type="domain" description="NAD-dependent epimerase/dehydratase" evidence="1">
    <location>
        <begin position="7"/>
        <end position="217"/>
    </location>
</feature>
<reference evidence="2 3" key="1">
    <citation type="submission" date="2016-09" db="EMBL/GenBank/DDBJ databases">
        <title>Xenorhabdus thuongxuanensis sp. nov. and Xenorhabdus eapokensis sp. nov., isolated from Steinernema species.</title>
        <authorList>
            <person name="Kaempfer P."/>
            <person name="Tobias N.J."/>
            <person name="Phan Ke L."/>
            <person name="Bode H.B."/>
            <person name="Glaeser S.P."/>
        </authorList>
    </citation>
    <scope>NUCLEOTIDE SEQUENCE [LARGE SCALE GENOMIC DNA]</scope>
    <source>
        <strain evidence="2 3">30TX1</strain>
    </source>
</reference>
<accession>A0A1Q5U154</accession>
<dbReference type="RefSeq" id="WP_208607573.1">
    <property type="nucleotide sequence ID" value="NZ_MKGR01000014.1"/>
</dbReference>
<dbReference type="InterPro" id="IPR001509">
    <property type="entry name" value="Epimerase_deHydtase"/>
</dbReference>
<dbReference type="InterPro" id="IPR050177">
    <property type="entry name" value="Lipid_A_modif_metabolic_enz"/>
</dbReference>
<dbReference type="EMBL" id="MKGR01000014">
    <property type="protein sequence ID" value="OKP06220.1"/>
    <property type="molecule type" value="Genomic_DNA"/>
</dbReference>
<dbReference type="Gene3D" id="3.40.50.720">
    <property type="entry name" value="NAD(P)-binding Rossmann-like Domain"/>
    <property type="match status" value="1"/>
</dbReference>
<organism evidence="2 3">
    <name type="scientific">Xenorhabdus thuongxuanensis</name>
    <dbReference type="NCBI Taxonomy" id="1873484"/>
    <lineage>
        <taxon>Bacteria</taxon>
        <taxon>Pseudomonadati</taxon>
        <taxon>Pseudomonadota</taxon>
        <taxon>Gammaproteobacteria</taxon>
        <taxon>Enterobacterales</taxon>
        <taxon>Morganellaceae</taxon>
        <taxon>Xenorhabdus</taxon>
    </lineage>
</organism>
<protein>
    <submittedName>
        <fullName evidence="2">NAD dependent epimerase</fullName>
    </submittedName>
</protein>
<dbReference type="Proteomes" id="UP000186277">
    <property type="component" value="Unassembled WGS sequence"/>
</dbReference>
<sequence>MIMNKKILVTGSSGHLGAALVITLRQRGFDVISIDIKPSNTTDIVGSITDKKFINSCMRDVDSVIHTATLHKPHIVTHSYEKFIETNVLGTLNILKLSKLMNVKSFIYVSTTSTFGDALIPDKGLPAAYIDESTNTIPKNIYGVTKQSAEDLCQIFHRNYNLPCLVLKLSRFFQEEDDCRIARKNFDSDNLKANEYLYRRVDIQDAVEAIILAMEKAPRKKFNRYIISANSPFSKDDMAMLRINAPSVVEKYFPEYVEIYKDFNWKMNSIIDRVYINTKAREELGWSPVFDFKHVLTSLKLGKNFRSPLALEIGSKGYHDEIFEDGPYPVFEYTIQPPHIEEIDGYV</sequence>
<evidence type="ECO:0000259" key="1">
    <source>
        <dbReference type="Pfam" id="PF01370"/>
    </source>
</evidence>
<dbReference type="AlphaFoldDB" id="A0A1Q5U154"/>
<dbReference type="InterPro" id="IPR036291">
    <property type="entry name" value="NAD(P)-bd_dom_sf"/>
</dbReference>
<keyword evidence="3" id="KW-1185">Reference proteome</keyword>
<evidence type="ECO:0000313" key="2">
    <source>
        <dbReference type="EMBL" id="OKP06220.1"/>
    </source>
</evidence>
<gene>
    <name evidence="2" type="ORF">Xentx_02190</name>
</gene>
<proteinExistence type="predicted"/>
<name>A0A1Q5U154_9GAMM</name>
<dbReference type="SUPFAM" id="SSF51735">
    <property type="entry name" value="NAD(P)-binding Rossmann-fold domains"/>
    <property type="match status" value="1"/>
</dbReference>
<dbReference type="PANTHER" id="PTHR43245:SF54">
    <property type="entry name" value="BLL0593 PROTEIN"/>
    <property type="match status" value="1"/>
</dbReference>
<dbReference type="Pfam" id="PF01370">
    <property type="entry name" value="Epimerase"/>
    <property type="match status" value="1"/>
</dbReference>
<dbReference type="PANTHER" id="PTHR43245">
    <property type="entry name" value="BIFUNCTIONAL POLYMYXIN RESISTANCE PROTEIN ARNA"/>
    <property type="match status" value="1"/>
</dbReference>
<evidence type="ECO:0000313" key="3">
    <source>
        <dbReference type="Proteomes" id="UP000186277"/>
    </source>
</evidence>
<comment type="caution">
    <text evidence="2">The sequence shown here is derived from an EMBL/GenBank/DDBJ whole genome shotgun (WGS) entry which is preliminary data.</text>
</comment>